<reference evidence="6" key="2">
    <citation type="journal article" date="2021" name="Sci. Data">
        <title>Chromosome-scale genome sequencing, assembly and annotation of six genomes from subfamily Leishmaniinae.</title>
        <authorList>
            <person name="Almutairi H."/>
            <person name="Urbaniak M.D."/>
            <person name="Bates M.D."/>
            <person name="Jariyapan N."/>
            <person name="Kwakye-Nuako G."/>
            <person name="Thomaz Soccol V."/>
            <person name="Al-Salem W.S."/>
            <person name="Dillon R.J."/>
            <person name="Bates P.A."/>
            <person name="Gatherer D."/>
        </authorList>
    </citation>
    <scope>NUCLEOTIDE SEQUENCE [LARGE SCALE GENOMIC DNA]</scope>
</reference>
<accession>A0A836GY59</accession>
<evidence type="ECO:0008006" key="7">
    <source>
        <dbReference type="Google" id="ProtNLM"/>
    </source>
</evidence>
<keyword evidence="2" id="KW-0328">Glycosyltransferase</keyword>
<dbReference type="Proteomes" id="UP000674143">
    <property type="component" value="Unassembled WGS sequence"/>
</dbReference>
<dbReference type="RefSeq" id="XP_067059283.1">
    <property type="nucleotide sequence ID" value="XM_067203592.1"/>
</dbReference>
<feature type="transmembrane region" description="Helical" evidence="4">
    <location>
        <begin position="16"/>
        <end position="37"/>
    </location>
</feature>
<evidence type="ECO:0000256" key="1">
    <source>
        <dbReference type="ARBA" id="ARBA00006739"/>
    </source>
</evidence>
<gene>
    <name evidence="5" type="ORF">LSCM4_01543</name>
</gene>
<dbReference type="InterPro" id="IPR029044">
    <property type="entry name" value="Nucleotide-diphossugar_trans"/>
</dbReference>
<keyword evidence="3" id="KW-0808">Transferase</keyword>
<name>A0A836GY59_9TRYP</name>
<keyword evidence="4" id="KW-0812">Transmembrane</keyword>
<keyword evidence="4" id="KW-1133">Transmembrane helix</keyword>
<proteinExistence type="inferred from homology"/>
<evidence type="ECO:0000256" key="2">
    <source>
        <dbReference type="ARBA" id="ARBA00022676"/>
    </source>
</evidence>
<evidence type="ECO:0000313" key="6">
    <source>
        <dbReference type="Proteomes" id="UP000674143"/>
    </source>
</evidence>
<sequence length="535" mass="61089">MKAQRLWKPRRQQRGAVTVGVASVVLLTFMTACLLLSGSSPLIEDEKAMLITGAPLSSSDPYRARDPSRAIEGAFSGLPVARSEHSAYSTPSEMSHAALAHLDRLDPLPPRPNEMFITFAQFIDCLSARLRVHHLEKTELPITDDEAFFPYLVAPVTFEIRELKAFVCNVSVPFKHFMIVQNEHIGSMSEFLGATKQIFAFTSRLDIRHYPRNRGYAGALNVAMRDAMTFSFDEVPFYFMSNTDIRFSPGLLETSLPRIHARALGGRDLLEQFKDEVALEPSQYTPEVFREVPIRSTDGQHLLVSSPSLPDRVRYMEQAQREQVFRDVDGYYYLDRQQQTAVWGLSRLALETAGFFDENCFPAYHEDTDFLLRLRLIGLRPVYVEPHRLGVIHLINNMFSTERMFAAATALGDVLVFLRGITEVSRFMLPSEYIAVKPQMVNMESGQPLRSPPLLPPDVWVLNEQRRQALEEMIRLSMEYYAQPNREPGDRRAGYILAFAPDRERWRLRRLRSPMMDAASVYRDGSSLRRVSIPM</sequence>
<reference evidence="6" key="1">
    <citation type="journal article" date="2021" name="Microbiol. Resour. Announc.">
        <title>LGAAP: Leishmaniinae Genome Assembly and Annotation Pipeline.</title>
        <authorList>
            <person name="Almutairi H."/>
            <person name="Urbaniak M.D."/>
            <person name="Bates M.D."/>
            <person name="Jariyapan N."/>
            <person name="Kwakye-Nuako G."/>
            <person name="Thomaz-Soccol V."/>
            <person name="Al-Salem W.S."/>
            <person name="Dillon R.J."/>
            <person name="Bates P.A."/>
            <person name="Gatherer D."/>
        </authorList>
    </citation>
    <scope>NUCLEOTIDE SEQUENCE [LARGE SCALE GENOMIC DNA]</scope>
</reference>
<dbReference type="GO" id="GO:0016757">
    <property type="term" value="F:glycosyltransferase activity"/>
    <property type="evidence" value="ECO:0007669"/>
    <property type="project" value="UniProtKB-KW"/>
</dbReference>
<dbReference type="GeneID" id="92357526"/>
<protein>
    <recommendedName>
        <fullName evidence="7">Beta galactofuranosyl glycosyltransferase</fullName>
    </recommendedName>
</protein>
<organism evidence="5 6">
    <name type="scientific">Leishmania orientalis</name>
    <dbReference type="NCBI Taxonomy" id="2249476"/>
    <lineage>
        <taxon>Eukaryota</taxon>
        <taxon>Discoba</taxon>
        <taxon>Euglenozoa</taxon>
        <taxon>Kinetoplastea</taxon>
        <taxon>Metakinetoplastina</taxon>
        <taxon>Trypanosomatida</taxon>
        <taxon>Trypanosomatidae</taxon>
        <taxon>Leishmaniinae</taxon>
        <taxon>Leishmania</taxon>
    </lineage>
</organism>
<dbReference type="PANTHER" id="PTHR43179:SF12">
    <property type="entry name" value="GALACTOFURANOSYLTRANSFERASE GLFT2"/>
    <property type="match status" value="1"/>
</dbReference>
<evidence type="ECO:0000256" key="4">
    <source>
        <dbReference type="SAM" id="Phobius"/>
    </source>
</evidence>
<dbReference type="KEGG" id="loi:92357526"/>
<dbReference type="SUPFAM" id="SSF53448">
    <property type="entry name" value="Nucleotide-diphospho-sugar transferases"/>
    <property type="match status" value="1"/>
</dbReference>
<comment type="caution">
    <text evidence="5">The sequence shown here is derived from an EMBL/GenBank/DDBJ whole genome shotgun (WGS) entry which is preliminary data.</text>
</comment>
<dbReference type="EMBL" id="JAFHLR010000035">
    <property type="protein sequence ID" value="KAG5466393.1"/>
    <property type="molecule type" value="Genomic_DNA"/>
</dbReference>
<keyword evidence="4" id="KW-0472">Membrane</keyword>
<evidence type="ECO:0000256" key="3">
    <source>
        <dbReference type="ARBA" id="ARBA00022679"/>
    </source>
</evidence>
<comment type="similarity">
    <text evidence="1">Belongs to the glycosyltransferase 2 family.</text>
</comment>
<dbReference type="AlphaFoldDB" id="A0A836GY59"/>
<dbReference type="PROSITE" id="PS51257">
    <property type="entry name" value="PROKAR_LIPOPROTEIN"/>
    <property type="match status" value="1"/>
</dbReference>
<evidence type="ECO:0000313" key="5">
    <source>
        <dbReference type="EMBL" id="KAG5466393.1"/>
    </source>
</evidence>
<dbReference type="PANTHER" id="PTHR43179">
    <property type="entry name" value="RHAMNOSYLTRANSFERASE WBBL"/>
    <property type="match status" value="1"/>
</dbReference>
<keyword evidence="6" id="KW-1185">Reference proteome</keyword>
<dbReference type="Gene3D" id="3.90.550.10">
    <property type="entry name" value="Spore Coat Polysaccharide Biosynthesis Protein SpsA, Chain A"/>
    <property type="match status" value="1"/>
</dbReference>